<dbReference type="Pfam" id="PF11848">
    <property type="entry name" value="DUF3368"/>
    <property type="match status" value="1"/>
</dbReference>
<proteinExistence type="predicted"/>
<evidence type="ECO:0000313" key="1">
    <source>
        <dbReference type="EMBL" id="QCQ21918.1"/>
    </source>
</evidence>
<gene>
    <name evidence="1" type="ORF">FDQ92_06855</name>
</gene>
<reference evidence="1 2" key="2">
    <citation type="submission" date="2019-05" db="EMBL/GenBank/DDBJ databases">
        <authorList>
            <person name="Suflita J.M."/>
            <person name="Marks C.R."/>
        </authorList>
    </citation>
    <scope>NUCLEOTIDE SEQUENCE [LARGE SCALE GENOMIC DNA]</scope>
    <source>
        <strain evidence="1 2">ALDC</strain>
    </source>
</reference>
<dbReference type="RefSeq" id="WP_137423887.1">
    <property type="nucleotide sequence ID" value="NZ_CP040098.1"/>
</dbReference>
<accession>A0A4P8L215</accession>
<dbReference type="PANTHER" id="PTHR39550">
    <property type="entry name" value="SLL0658 PROTEIN"/>
    <property type="match status" value="1"/>
</dbReference>
<dbReference type="AlphaFoldDB" id="A0A4P8L215"/>
<dbReference type="InterPro" id="IPR021799">
    <property type="entry name" value="PIN-like_prokaryotic"/>
</dbReference>
<dbReference type="OrthoDB" id="9796404at2"/>
<dbReference type="KEGG" id="dax:FDQ92_06855"/>
<dbReference type="EMBL" id="CP040098">
    <property type="protein sequence ID" value="QCQ21918.1"/>
    <property type="molecule type" value="Genomic_DNA"/>
</dbReference>
<evidence type="ECO:0000313" key="2">
    <source>
        <dbReference type="Proteomes" id="UP000298602"/>
    </source>
</evidence>
<sequence length="161" mass="18035">MLKAVSNTSPLLYLFRIGGLEWLPQLFDEVWMPEAVKNELQAGRSKGYDVPNPDDYSWLNVVNPESTPSEWLALDLGVGEIAAMALALENPDRIVLLDDMLARRTAQVAGLQVWGTLKVLLEAKSHGIIEKVQPYVLKMSDVGMWISAEMKERILKLARES</sequence>
<organism evidence="1 2">
    <name type="scientific">Desulfoglaeba alkanexedens ALDC</name>
    <dbReference type="NCBI Taxonomy" id="980445"/>
    <lineage>
        <taxon>Bacteria</taxon>
        <taxon>Pseudomonadati</taxon>
        <taxon>Thermodesulfobacteriota</taxon>
        <taxon>Syntrophobacteria</taxon>
        <taxon>Syntrophobacterales</taxon>
        <taxon>Syntrophobacteraceae</taxon>
        <taxon>Desulfoglaeba</taxon>
    </lineage>
</organism>
<dbReference type="Proteomes" id="UP000298602">
    <property type="component" value="Chromosome"/>
</dbReference>
<reference evidence="1 2" key="1">
    <citation type="submission" date="2019-05" db="EMBL/GenBank/DDBJ databases">
        <title>The Complete Genome Sequence of the n-alkane-degrading Desulfoglaeba alkanexedens ALDC reveals multiple alkylsuccinate synthase gene clusters.</title>
        <authorList>
            <person name="Callaghan A.V."/>
            <person name="Davidova I.A."/>
            <person name="Duncan K.E."/>
            <person name="Morris B."/>
            <person name="McInerney M.J."/>
        </authorList>
    </citation>
    <scope>NUCLEOTIDE SEQUENCE [LARGE SCALE GENOMIC DNA]</scope>
    <source>
        <strain evidence="1 2">ALDC</strain>
    </source>
</reference>
<name>A0A4P8L215_9BACT</name>
<dbReference type="PANTHER" id="PTHR39550:SF1">
    <property type="entry name" value="SLL0658 PROTEIN"/>
    <property type="match status" value="1"/>
</dbReference>
<keyword evidence="2" id="KW-1185">Reference proteome</keyword>
<protein>
    <submittedName>
        <fullName evidence="1">DUF3368 domain-containing protein</fullName>
    </submittedName>
</protein>